<dbReference type="Gene3D" id="3.90.1300.10">
    <property type="entry name" value="Amidase signature (AS) domain"/>
    <property type="match status" value="2"/>
</dbReference>
<dbReference type="PANTHER" id="PTHR11895">
    <property type="entry name" value="TRANSAMIDASE"/>
    <property type="match status" value="1"/>
</dbReference>
<dbReference type="InterPro" id="IPR036928">
    <property type="entry name" value="AS_sf"/>
</dbReference>
<proteinExistence type="inferred from homology"/>
<dbReference type="PANTHER" id="PTHR11895:SF7">
    <property type="entry name" value="GLUTAMYL-TRNA(GLN) AMIDOTRANSFERASE SUBUNIT A, MITOCHONDRIAL"/>
    <property type="match status" value="1"/>
</dbReference>
<feature type="domain" description="Amidase" evidence="3">
    <location>
        <begin position="295"/>
        <end position="371"/>
    </location>
</feature>
<dbReference type="InterPro" id="IPR000120">
    <property type="entry name" value="Amidase"/>
</dbReference>
<sequence>MLTHQQYSTLSATDIADLVNHREVTAREVVDTALALSAERDGALRAFTALWADSARAAATEVDAAIARGVRLPLAGVPIGVKASEGATSFQNERLVAAGCVPIGATSVPRSGTGWQTYGSTDRGPTLNPLDPAWSPGGSSAGSAAAVAAGLVPLATGSDGAGSVRIPAAWCGIIGFKPTNGRLPARDRAGLNTPGVLTRTPQDAIAYLHAVAPTGAPLPPSTTMPTVAWTPTLGYAETDPEVADTARRALGRIAEAGLCGVADHPVELRDPAPAWTALRAGSPGPDTDTLIEANAQHLRAIFDRFDLIATPTTPHPPHGHAGPGARMSVALTWAFNLSGHPALTLPAGTTAAGEPVGLQLIARHDADALLLDTAVAVHGREPLAGSAASRAPGRPRPRPGR</sequence>
<accession>A0AAU2JKC0</accession>
<evidence type="ECO:0000313" key="4">
    <source>
        <dbReference type="EMBL" id="WTU71984.1"/>
    </source>
</evidence>
<dbReference type="EMBL" id="CP108264">
    <property type="protein sequence ID" value="WTU71984.1"/>
    <property type="molecule type" value="Genomic_DNA"/>
</dbReference>
<dbReference type="SUPFAM" id="SSF75304">
    <property type="entry name" value="Amidase signature (AS) enzymes"/>
    <property type="match status" value="1"/>
</dbReference>
<gene>
    <name evidence="4" type="ORF">OG327_00790</name>
</gene>
<feature type="region of interest" description="Disordered" evidence="2">
    <location>
        <begin position="382"/>
        <end position="401"/>
    </location>
</feature>
<dbReference type="AlphaFoldDB" id="A0AAU2JKC0"/>
<dbReference type="Pfam" id="PF01425">
    <property type="entry name" value="Amidase"/>
    <property type="match status" value="2"/>
</dbReference>
<name>A0AAU2JKC0_9ACTN</name>
<dbReference type="GO" id="GO:0003824">
    <property type="term" value="F:catalytic activity"/>
    <property type="evidence" value="ECO:0007669"/>
    <property type="project" value="InterPro"/>
</dbReference>
<evidence type="ECO:0000256" key="2">
    <source>
        <dbReference type="SAM" id="MobiDB-lite"/>
    </source>
</evidence>
<feature type="domain" description="Amidase" evidence="3">
    <location>
        <begin position="92"/>
        <end position="223"/>
    </location>
</feature>
<reference evidence="4" key="1">
    <citation type="submission" date="2022-10" db="EMBL/GenBank/DDBJ databases">
        <title>The complete genomes of actinobacterial strains from the NBC collection.</title>
        <authorList>
            <person name="Joergensen T.S."/>
            <person name="Alvarez Arevalo M."/>
            <person name="Sterndorff E.B."/>
            <person name="Faurdal D."/>
            <person name="Vuksanovic O."/>
            <person name="Mourched A.-S."/>
            <person name="Charusanti P."/>
            <person name="Shaw S."/>
            <person name="Blin K."/>
            <person name="Weber T."/>
        </authorList>
    </citation>
    <scope>NUCLEOTIDE SEQUENCE</scope>
    <source>
        <strain evidence="4">NBC_00049</strain>
    </source>
</reference>
<organism evidence="4">
    <name type="scientific">Streptomyces sp. NBC_00049</name>
    <dbReference type="NCBI Taxonomy" id="2903617"/>
    <lineage>
        <taxon>Bacteria</taxon>
        <taxon>Bacillati</taxon>
        <taxon>Actinomycetota</taxon>
        <taxon>Actinomycetes</taxon>
        <taxon>Kitasatosporales</taxon>
        <taxon>Streptomycetaceae</taxon>
        <taxon>Streptomyces</taxon>
    </lineage>
</organism>
<comment type="similarity">
    <text evidence="1">Belongs to the amidase family.</text>
</comment>
<evidence type="ECO:0000259" key="3">
    <source>
        <dbReference type="Pfam" id="PF01425"/>
    </source>
</evidence>
<dbReference type="InterPro" id="IPR023631">
    <property type="entry name" value="Amidase_dom"/>
</dbReference>
<protein>
    <submittedName>
        <fullName evidence="4">Amidase</fullName>
    </submittedName>
</protein>
<evidence type="ECO:0000256" key="1">
    <source>
        <dbReference type="ARBA" id="ARBA00009199"/>
    </source>
</evidence>